<organism evidence="3 4">
    <name type="scientific">Faecalicoccus pleomorphus</name>
    <dbReference type="NCBI Taxonomy" id="1323"/>
    <lineage>
        <taxon>Bacteria</taxon>
        <taxon>Bacillati</taxon>
        <taxon>Bacillota</taxon>
        <taxon>Erysipelotrichia</taxon>
        <taxon>Erysipelotrichales</taxon>
        <taxon>Erysipelotrichaceae</taxon>
        <taxon>Faecalicoccus</taxon>
    </lineage>
</organism>
<feature type="chain" id="PRO_5030804325" description="DUF6591 domain-containing protein" evidence="1">
    <location>
        <begin position="22"/>
        <end position="267"/>
    </location>
</feature>
<reference evidence="3 4" key="1">
    <citation type="submission" date="2020-04" db="EMBL/GenBank/DDBJ databases">
        <authorList>
            <person name="Hitch T.C.A."/>
            <person name="Wylensek D."/>
            <person name="Clavel T."/>
        </authorList>
    </citation>
    <scope>NUCLEOTIDE SEQUENCE [LARGE SCALE GENOMIC DNA]</scope>
    <source>
        <strain evidence="3 4">BSM-383-APC-22F</strain>
    </source>
</reference>
<dbReference type="Proteomes" id="UP000540014">
    <property type="component" value="Unassembled WGS sequence"/>
</dbReference>
<evidence type="ECO:0000256" key="1">
    <source>
        <dbReference type="SAM" id="SignalP"/>
    </source>
</evidence>
<proteinExistence type="predicted"/>
<comment type="caution">
    <text evidence="3">The sequence shown here is derived from an EMBL/GenBank/DDBJ whole genome shotgun (WGS) entry which is preliminary data.</text>
</comment>
<name>A0A7X9NGJ3_9FIRM</name>
<evidence type="ECO:0000313" key="4">
    <source>
        <dbReference type="Proteomes" id="UP000540014"/>
    </source>
</evidence>
<keyword evidence="1" id="KW-0732">Signal</keyword>
<dbReference type="PROSITE" id="PS51257">
    <property type="entry name" value="PROKAR_LIPOPROTEIN"/>
    <property type="match status" value="1"/>
</dbReference>
<gene>
    <name evidence="3" type="ORF">HF861_03035</name>
</gene>
<protein>
    <recommendedName>
        <fullName evidence="2">DUF6591 domain-containing protein</fullName>
    </recommendedName>
</protein>
<dbReference type="RefSeq" id="WP_168964835.1">
    <property type="nucleotide sequence ID" value="NZ_JABAFR010000005.1"/>
</dbReference>
<dbReference type="AlphaFoldDB" id="A0A7X9NGJ3"/>
<feature type="domain" description="DUF6591" evidence="2">
    <location>
        <begin position="175"/>
        <end position="266"/>
    </location>
</feature>
<evidence type="ECO:0000313" key="3">
    <source>
        <dbReference type="EMBL" id="NME43857.1"/>
    </source>
</evidence>
<sequence>MKKRSVLALVLAFVLAGCSSADIETQLSSENNKNGDVSIEDIDWNIEEQIRDNDRFVLMDFKEKKDVKEEVKTSLLEQIQQDVGLSDEQMEQFYDRPLEMYAKSEKIVNPEESVTGQNCYYYQGYVYLKNPDLYELMEPDIATIQYLKDDEIYTEYYDFHKKKYSLEEKTEEADYWTDSELGKLITRPKDKIVRSDLDMENAFSFKIEGSSQEDFESCVEDCIGKGFTVDSLRSDMNYSANNEDGNDLYISYDADQEVIDVNISSPQ</sequence>
<evidence type="ECO:0000259" key="2">
    <source>
        <dbReference type="Pfam" id="PF20234"/>
    </source>
</evidence>
<accession>A0A7X9NGJ3</accession>
<dbReference type="EMBL" id="JABAFR010000005">
    <property type="protein sequence ID" value="NME43857.1"/>
    <property type="molecule type" value="Genomic_DNA"/>
</dbReference>
<dbReference type="Pfam" id="PF20234">
    <property type="entry name" value="DUF6591"/>
    <property type="match status" value="1"/>
</dbReference>
<feature type="signal peptide" evidence="1">
    <location>
        <begin position="1"/>
        <end position="21"/>
    </location>
</feature>
<dbReference type="InterPro" id="IPR046526">
    <property type="entry name" value="DUF6591"/>
</dbReference>